<dbReference type="InterPro" id="IPR000215">
    <property type="entry name" value="Serpin_fam"/>
</dbReference>
<dbReference type="InterPro" id="IPR023796">
    <property type="entry name" value="Serpin_dom"/>
</dbReference>
<dbReference type="GO" id="GO:0004867">
    <property type="term" value="F:serine-type endopeptidase inhibitor activity"/>
    <property type="evidence" value="ECO:0007669"/>
    <property type="project" value="InterPro"/>
</dbReference>
<dbReference type="SMART" id="SM00093">
    <property type="entry name" value="SERPIN"/>
    <property type="match status" value="1"/>
</dbReference>
<comment type="similarity">
    <text evidence="1">Belongs to the serpin family.</text>
</comment>
<comment type="caution">
    <text evidence="3">The sequence shown here is derived from an EMBL/GenBank/DDBJ whole genome shotgun (WGS) entry which is preliminary data.</text>
</comment>
<accession>A0A9W6KLW7</accession>
<keyword evidence="4" id="KW-1185">Reference proteome</keyword>
<dbReference type="AlphaFoldDB" id="A0A9W6KLW7"/>
<gene>
    <name evidence="3" type="ORF">GCM10017581_061880</name>
</gene>
<evidence type="ECO:0000313" key="3">
    <source>
        <dbReference type="EMBL" id="GLL04441.1"/>
    </source>
</evidence>
<proteinExistence type="inferred from homology"/>
<organism evidence="3 4">
    <name type="scientific">Dactylosporangium matsuzakiense</name>
    <dbReference type="NCBI Taxonomy" id="53360"/>
    <lineage>
        <taxon>Bacteria</taxon>
        <taxon>Bacillati</taxon>
        <taxon>Actinomycetota</taxon>
        <taxon>Actinomycetes</taxon>
        <taxon>Micromonosporales</taxon>
        <taxon>Micromonosporaceae</taxon>
        <taxon>Dactylosporangium</taxon>
    </lineage>
</organism>
<dbReference type="InterPro" id="IPR036186">
    <property type="entry name" value="Serpin_sf"/>
</dbReference>
<dbReference type="Proteomes" id="UP001143480">
    <property type="component" value="Unassembled WGS sequence"/>
</dbReference>
<evidence type="ECO:0000259" key="2">
    <source>
        <dbReference type="SMART" id="SM00093"/>
    </source>
</evidence>
<dbReference type="SUPFAM" id="SSF56574">
    <property type="entry name" value="Serpins"/>
    <property type="match status" value="2"/>
</dbReference>
<sequence>MTTANANALTARWAATLDGDGTVLSGAGAYVLLALLGPFAAGAARDELLAVAPTPLGLPGSPATRMAAAVWSRSEVPLTEEFAAAVPEHLRGKLTGDPAVDQPELDAWAAAQTDGEIPAMPIRVGAETLMVLASALLVQTAWADRFEDGVQRPRSGPWAERELAGLHRRGRGAAALSALRVVDGADGPLTLLTVAGEADVDVVLALGGAELPASVVLPAAIAGLGADGTVTVERGPGVSVREIEAVDDEPELVVSTVRFRVSASHDLLAHAEVFGLRAATDTGTGHFPGMSPVPLAVSQARQDAVAEFTATGFKAAAVTGIAMRLAGAFFPQLDKRKQVTSVVFDRPFGFLAVHRPTGLVLVAGWVGEAQPFRG</sequence>
<reference evidence="3" key="1">
    <citation type="journal article" date="2014" name="Int. J. Syst. Evol. Microbiol.">
        <title>Complete genome sequence of Corynebacterium casei LMG S-19264T (=DSM 44701T), isolated from a smear-ripened cheese.</title>
        <authorList>
            <consortium name="US DOE Joint Genome Institute (JGI-PGF)"/>
            <person name="Walter F."/>
            <person name="Albersmeier A."/>
            <person name="Kalinowski J."/>
            <person name="Ruckert C."/>
        </authorList>
    </citation>
    <scope>NUCLEOTIDE SEQUENCE</scope>
    <source>
        <strain evidence="3">VKM Ac-1321</strain>
    </source>
</reference>
<protein>
    <recommendedName>
        <fullName evidence="2">Serpin domain-containing protein</fullName>
    </recommendedName>
</protein>
<evidence type="ECO:0000256" key="1">
    <source>
        <dbReference type="RuleBase" id="RU000411"/>
    </source>
</evidence>
<dbReference type="PANTHER" id="PTHR11461">
    <property type="entry name" value="SERINE PROTEASE INHIBITOR, SERPIN"/>
    <property type="match status" value="1"/>
</dbReference>
<name>A0A9W6KLW7_9ACTN</name>
<dbReference type="Gene3D" id="3.30.497.10">
    <property type="entry name" value="Antithrombin, subunit I, domain 2"/>
    <property type="match status" value="2"/>
</dbReference>
<dbReference type="Pfam" id="PF00079">
    <property type="entry name" value="Serpin"/>
    <property type="match status" value="1"/>
</dbReference>
<dbReference type="RefSeq" id="WP_261959470.1">
    <property type="nucleotide sequence ID" value="NZ_BAAAXA010000001.1"/>
</dbReference>
<dbReference type="GO" id="GO:0005615">
    <property type="term" value="C:extracellular space"/>
    <property type="evidence" value="ECO:0007669"/>
    <property type="project" value="InterPro"/>
</dbReference>
<dbReference type="PANTHER" id="PTHR11461:SF211">
    <property type="entry name" value="GH10112P-RELATED"/>
    <property type="match status" value="1"/>
</dbReference>
<reference evidence="3" key="2">
    <citation type="submission" date="2023-01" db="EMBL/GenBank/DDBJ databases">
        <authorList>
            <person name="Sun Q."/>
            <person name="Evtushenko L."/>
        </authorList>
    </citation>
    <scope>NUCLEOTIDE SEQUENCE</scope>
    <source>
        <strain evidence="3">VKM Ac-1321</strain>
    </source>
</reference>
<feature type="domain" description="Serpin" evidence="2">
    <location>
        <begin position="7"/>
        <end position="369"/>
    </location>
</feature>
<dbReference type="EMBL" id="BSFP01000045">
    <property type="protein sequence ID" value="GLL04441.1"/>
    <property type="molecule type" value="Genomic_DNA"/>
</dbReference>
<dbReference type="InterPro" id="IPR042178">
    <property type="entry name" value="Serpin_sf_1"/>
</dbReference>
<evidence type="ECO:0000313" key="4">
    <source>
        <dbReference type="Proteomes" id="UP001143480"/>
    </source>
</evidence>